<evidence type="ECO:0000313" key="3">
    <source>
        <dbReference type="Proteomes" id="UP000050416"/>
    </source>
</evidence>
<dbReference type="EMBL" id="LJZQ01000051">
    <property type="protein sequence ID" value="KPQ26577.1"/>
    <property type="molecule type" value="Genomic_DNA"/>
</dbReference>
<sequence>MTLQGKKEKRNEQESCAAGSATVLINGIPAAVTGSAISCGGVTIGSVVIGDTHSPAPFSGISPASAKSAPQAESSYARRSGSTNSDPSSANGPANSASSATASWPAASSSSGQTPMTSKQKTTVEPGFHVVPRPMSKAELLVALYGDASAKPNHFDRLNPGLGGQAP</sequence>
<dbReference type="PATRIC" id="fig|1305731.5.peg.1206"/>
<gene>
    <name evidence="2" type="ORF">HLUCCX14_17785</name>
</gene>
<comment type="caution">
    <text evidence="2">The sequence shown here is derived from an EMBL/GenBank/DDBJ whole genome shotgun (WGS) entry which is preliminary data.</text>
</comment>
<feature type="compositionally biased region" description="Polar residues" evidence="1">
    <location>
        <begin position="112"/>
        <end position="123"/>
    </location>
</feature>
<dbReference type="Gene3D" id="2.60.200.60">
    <property type="match status" value="1"/>
</dbReference>
<feature type="region of interest" description="Disordered" evidence="1">
    <location>
        <begin position="57"/>
        <end position="131"/>
    </location>
</feature>
<organism evidence="2 3">
    <name type="scientific">Marinobacter excellens HL-55</name>
    <dbReference type="NCBI Taxonomy" id="1305731"/>
    <lineage>
        <taxon>Bacteria</taxon>
        <taxon>Pseudomonadati</taxon>
        <taxon>Pseudomonadota</taxon>
        <taxon>Gammaproteobacteria</taxon>
        <taxon>Pseudomonadales</taxon>
        <taxon>Marinobacteraceae</taxon>
        <taxon>Marinobacter</taxon>
    </lineage>
</organism>
<feature type="compositionally biased region" description="Low complexity" evidence="1">
    <location>
        <begin position="84"/>
        <end position="111"/>
    </location>
</feature>
<reference evidence="2 3" key="1">
    <citation type="submission" date="2015-09" db="EMBL/GenBank/DDBJ databases">
        <title>Identification and resolution of microdiversity through metagenomic sequencing of parallel consortia.</title>
        <authorList>
            <person name="Nelson W.C."/>
            <person name="Romine M.F."/>
            <person name="Lindemann S.R."/>
        </authorList>
    </citation>
    <scope>NUCLEOTIDE SEQUENCE [LARGE SCALE GENOMIC DNA]</scope>
    <source>
        <strain evidence="2">HL-55</strain>
    </source>
</reference>
<evidence type="ECO:0000256" key="1">
    <source>
        <dbReference type="SAM" id="MobiDB-lite"/>
    </source>
</evidence>
<name>A0A0P8CTH3_9GAMM</name>
<dbReference type="STRING" id="1305731.GCA_000934705_00194"/>
<dbReference type="Proteomes" id="UP000050416">
    <property type="component" value="Unassembled WGS sequence"/>
</dbReference>
<dbReference type="AlphaFoldDB" id="A0A0P8CTH3"/>
<proteinExistence type="predicted"/>
<protein>
    <recommendedName>
        <fullName evidence="4">PAAR motif</fullName>
    </recommendedName>
</protein>
<evidence type="ECO:0008006" key="4">
    <source>
        <dbReference type="Google" id="ProtNLM"/>
    </source>
</evidence>
<accession>A0A0P8CTH3</accession>
<evidence type="ECO:0000313" key="2">
    <source>
        <dbReference type="EMBL" id="KPQ26577.1"/>
    </source>
</evidence>